<dbReference type="Proteomes" id="UP000296144">
    <property type="component" value="Unassembled WGS sequence"/>
</dbReference>
<comment type="similarity">
    <text evidence="9">Belongs to the acetylglutamate kinase family. ArgB subfamily.</text>
</comment>
<dbReference type="Pfam" id="PF00696">
    <property type="entry name" value="AA_kinase"/>
    <property type="match status" value="1"/>
</dbReference>
<comment type="subcellular location">
    <subcellularLocation>
        <location evidence="9">Cytoplasm</location>
    </subcellularLocation>
</comment>
<dbReference type="SUPFAM" id="SSF53633">
    <property type="entry name" value="Carbamate kinase-like"/>
    <property type="match status" value="1"/>
</dbReference>
<reference evidence="11 12" key="1">
    <citation type="journal article" date="2018" name="Genome Biol. Evol.">
        <title>Cladogenesis and Genomic Streamlining in Extracellular Endosymbionts of Tropical Stink Bugs.</title>
        <authorList>
            <person name="Otero-Bravo A."/>
            <person name="Goffredi S."/>
            <person name="Sabree Z.L."/>
        </authorList>
    </citation>
    <scope>NUCLEOTIDE SEQUENCE [LARGE SCALE GENOMIC DNA]</scope>
    <source>
        <strain evidence="11 12">SoEL</strain>
    </source>
</reference>
<comment type="catalytic activity">
    <reaction evidence="8 9">
        <text>N-acetyl-L-glutamate + ATP = N-acetyl-L-glutamyl 5-phosphate + ADP</text>
        <dbReference type="Rhea" id="RHEA:14629"/>
        <dbReference type="ChEBI" id="CHEBI:30616"/>
        <dbReference type="ChEBI" id="CHEBI:44337"/>
        <dbReference type="ChEBI" id="CHEBI:57936"/>
        <dbReference type="ChEBI" id="CHEBI:456216"/>
        <dbReference type="EC" id="2.7.2.8"/>
    </reaction>
</comment>
<dbReference type="AlphaFoldDB" id="A0A2P5SX92"/>
<dbReference type="InterPro" id="IPR004662">
    <property type="entry name" value="AcgluKinase_fam"/>
</dbReference>
<evidence type="ECO:0000256" key="1">
    <source>
        <dbReference type="ARBA" id="ARBA00004828"/>
    </source>
</evidence>
<evidence type="ECO:0000256" key="5">
    <source>
        <dbReference type="ARBA" id="ARBA00022741"/>
    </source>
</evidence>
<feature type="domain" description="Aspartate/glutamate/uridylate kinase" evidence="10">
    <location>
        <begin position="5"/>
        <end position="236"/>
    </location>
</feature>
<dbReference type="InterPro" id="IPR037528">
    <property type="entry name" value="ArgB"/>
</dbReference>
<dbReference type="PANTHER" id="PTHR23342">
    <property type="entry name" value="N-ACETYLGLUTAMATE SYNTHASE"/>
    <property type="match status" value="1"/>
</dbReference>
<comment type="subunit">
    <text evidence="9">Homodimer.</text>
</comment>
<evidence type="ECO:0000256" key="6">
    <source>
        <dbReference type="ARBA" id="ARBA00022777"/>
    </source>
</evidence>
<comment type="function">
    <text evidence="9">Catalyzes the ATP-dependent phosphorylation of N-acetyl-L-glutamate.</text>
</comment>
<dbReference type="Gene3D" id="3.40.1160.10">
    <property type="entry name" value="Acetylglutamate kinase-like"/>
    <property type="match status" value="1"/>
</dbReference>
<protein>
    <recommendedName>
        <fullName evidence="9">Acetylglutamate kinase</fullName>
        <ecNumber evidence="9">2.7.2.8</ecNumber>
    </recommendedName>
    <alternativeName>
        <fullName evidence="9">N-acetyl-L-glutamate 5-phosphotransferase</fullName>
    </alternativeName>
    <alternativeName>
        <fullName evidence="9">NAG kinase</fullName>
        <shortName evidence="9">NAGK</shortName>
    </alternativeName>
</protein>
<name>A0A2P5SX92_9GAMM</name>
<dbReference type="GO" id="GO:0005524">
    <property type="term" value="F:ATP binding"/>
    <property type="evidence" value="ECO:0007669"/>
    <property type="project" value="UniProtKB-UniRule"/>
</dbReference>
<feature type="binding site" evidence="9">
    <location>
        <begin position="44"/>
        <end position="45"/>
    </location>
    <ligand>
        <name>substrate</name>
    </ligand>
</feature>
<dbReference type="GO" id="GO:0005737">
    <property type="term" value="C:cytoplasm"/>
    <property type="evidence" value="ECO:0007669"/>
    <property type="project" value="UniProtKB-SubCell"/>
</dbReference>
<keyword evidence="4 9" id="KW-0808">Transferase</keyword>
<dbReference type="EC" id="2.7.2.8" evidence="9"/>
<comment type="caution">
    <text evidence="9">Lacks conserved residue(s) required for the propagation of feature annotation.</text>
</comment>
<evidence type="ECO:0000313" key="12">
    <source>
        <dbReference type="Proteomes" id="UP000296144"/>
    </source>
</evidence>
<dbReference type="UniPathway" id="UPA00068">
    <property type="reaction ID" value="UER00107"/>
</dbReference>
<evidence type="ECO:0000256" key="2">
    <source>
        <dbReference type="ARBA" id="ARBA00022571"/>
    </source>
</evidence>
<keyword evidence="3 9" id="KW-0028">Amino-acid biosynthesis</keyword>
<evidence type="ECO:0000256" key="4">
    <source>
        <dbReference type="ARBA" id="ARBA00022679"/>
    </source>
</evidence>
<dbReference type="EMBL" id="PDKU01000001">
    <property type="protein sequence ID" value="PPI86922.1"/>
    <property type="molecule type" value="Genomic_DNA"/>
</dbReference>
<gene>
    <name evidence="9 11" type="primary">argB</name>
    <name evidence="11" type="ORF">CRV10_01570</name>
</gene>
<keyword evidence="7 9" id="KW-0067">ATP-binding</keyword>
<comment type="pathway">
    <text evidence="1 9">Amino-acid biosynthesis; L-arginine biosynthesis; N(2)-acetyl-L-ornithine from L-glutamate: step 2/4.</text>
</comment>
<sequence>MINPLVIKLGGNILEKEIALNGLFKTLSNYLKIYNRAIIIVHGGGCIIDNLMNKLSLTTTKKNGLRITNTDQIDIVIAALAGIANKKLLSWAKKFKINSIGLCLSDGNIVDAIQINKELGHVGCVIPGKQLLLRILFDNGYMPIISSIGIDDHGCLLNVNADEAATAIALTVEGNLILLSDVNGILDKKGNLIKVLNTNEAEKLIANNTISNGMAIKTRAALKAARNLNYPVYIASWQQTDQLIDLFNGSLVGTKVFA</sequence>
<feature type="site" description="Transition state stabilizer" evidence="9">
    <location>
        <position position="8"/>
    </location>
</feature>
<dbReference type="GO" id="GO:0042450">
    <property type="term" value="P:L-arginine biosynthetic process via ornithine"/>
    <property type="evidence" value="ECO:0007669"/>
    <property type="project" value="UniProtKB-UniRule"/>
</dbReference>
<evidence type="ECO:0000256" key="8">
    <source>
        <dbReference type="ARBA" id="ARBA00048141"/>
    </source>
</evidence>
<keyword evidence="12" id="KW-1185">Reference proteome</keyword>
<keyword evidence="6 9" id="KW-0418">Kinase</keyword>
<keyword evidence="5 9" id="KW-0547">Nucleotide-binding</keyword>
<accession>A0A2P5SX92</accession>
<evidence type="ECO:0000259" key="10">
    <source>
        <dbReference type="Pfam" id="PF00696"/>
    </source>
</evidence>
<keyword evidence="9" id="KW-0963">Cytoplasm</keyword>
<feature type="binding site" evidence="9">
    <location>
        <position position="158"/>
    </location>
    <ligand>
        <name>substrate</name>
    </ligand>
</feature>
<proteinExistence type="inferred from homology"/>
<evidence type="ECO:0000313" key="11">
    <source>
        <dbReference type="EMBL" id="PPI86922.1"/>
    </source>
</evidence>
<dbReference type="HAMAP" id="MF_00082">
    <property type="entry name" value="ArgB"/>
    <property type="match status" value="1"/>
</dbReference>
<dbReference type="NCBIfam" id="TIGR00761">
    <property type="entry name" value="argB"/>
    <property type="match status" value="1"/>
</dbReference>
<dbReference type="GO" id="GO:0003991">
    <property type="term" value="F:acetylglutamate kinase activity"/>
    <property type="evidence" value="ECO:0007669"/>
    <property type="project" value="UniProtKB-UniRule"/>
</dbReference>
<feature type="binding site" evidence="9">
    <location>
        <position position="66"/>
    </location>
    <ligand>
        <name>substrate</name>
    </ligand>
</feature>
<evidence type="ECO:0000256" key="9">
    <source>
        <dbReference type="HAMAP-Rule" id="MF_00082"/>
    </source>
</evidence>
<evidence type="ECO:0000256" key="3">
    <source>
        <dbReference type="ARBA" id="ARBA00022605"/>
    </source>
</evidence>
<comment type="caution">
    <text evidence="11">The sequence shown here is derived from an EMBL/GenBank/DDBJ whole genome shotgun (WGS) entry which is preliminary data.</text>
</comment>
<dbReference type="InterPro" id="IPR036393">
    <property type="entry name" value="AceGlu_kinase-like_sf"/>
</dbReference>
<dbReference type="InterPro" id="IPR001048">
    <property type="entry name" value="Asp/Glu/Uridylate_kinase"/>
</dbReference>
<keyword evidence="2 9" id="KW-0055">Arginine biosynthesis</keyword>
<dbReference type="OrthoDB" id="5915023at2"/>
<organism evidence="11 12">
    <name type="scientific">Candidatus Pantoea edessiphila</name>
    <dbReference type="NCBI Taxonomy" id="2044610"/>
    <lineage>
        <taxon>Bacteria</taxon>
        <taxon>Pseudomonadati</taxon>
        <taxon>Pseudomonadota</taxon>
        <taxon>Gammaproteobacteria</taxon>
        <taxon>Enterobacterales</taxon>
        <taxon>Erwiniaceae</taxon>
        <taxon>Pantoea</taxon>
    </lineage>
</organism>
<dbReference type="PANTHER" id="PTHR23342:SF0">
    <property type="entry name" value="N-ACETYLGLUTAMATE SYNTHASE, MITOCHONDRIAL"/>
    <property type="match status" value="1"/>
</dbReference>
<evidence type="ECO:0000256" key="7">
    <source>
        <dbReference type="ARBA" id="ARBA00022840"/>
    </source>
</evidence>
<feature type="site" description="Transition state stabilizer" evidence="9">
    <location>
        <position position="217"/>
    </location>
</feature>
<dbReference type="PIRSF" id="PIRSF000728">
    <property type="entry name" value="NAGK"/>
    <property type="match status" value="1"/>
</dbReference>